<name>A0A6A6HCP4_VIRVR</name>
<dbReference type="Proteomes" id="UP000800092">
    <property type="component" value="Unassembled WGS sequence"/>
</dbReference>
<dbReference type="GO" id="GO:0020037">
    <property type="term" value="F:heme binding"/>
    <property type="evidence" value="ECO:0007669"/>
    <property type="project" value="InterPro"/>
</dbReference>
<accession>A0A6A6HCP4</accession>
<dbReference type="PRINTS" id="PR00463">
    <property type="entry name" value="EP450I"/>
</dbReference>
<comment type="cofactor">
    <cofactor evidence="2">
        <name>heme</name>
        <dbReference type="ChEBI" id="CHEBI:30413"/>
    </cofactor>
</comment>
<evidence type="ECO:0000313" key="4">
    <source>
        <dbReference type="Proteomes" id="UP000800092"/>
    </source>
</evidence>
<evidence type="ECO:0000256" key="1">
    <source>
        <dbReference type="ARBA" id="ARBA00010617"/>
    </source>
</evidence>
<keyword evidence="2" id="KW-0479">Metal-binding</keyword>
<dbReference type="EMBL" id="ML991792">
    <property type="protein sequence ID" value="KAF2235270.1"/>
    <property type="molecule type" value="Genomic_DNA"/>
</dbReference>
<dbReference type="InterPro" id="IPR036396">
    <property type="entry name" value="Cyt_P450_sf"/>
</dbReference>
<keyword evidence="2" id="KW-0349">Heme</keyword>
<dbReference type="GO" id="GO:0005506">
    <property type="term" value="F:iron ion binding"/>
    <property type="evidence" value="ECO:0007669"/>
    <property type="project" value="InterPro"/>
</dbReference>
<dbReference type="PANTHER" id="PTHR24305:SF166">
    <property type="entry name" value="CYTOCHROME P450 12A4, MITOCHONDRIAL-RELATED"/>
    <property type="match status" value="1"/>
</dbReference>
<dbReference type="GO" id="GO:0004497">
    <property type="term" value="F:monooxygenase activity"/>
    <property type="evidence" value="ECO:0007669"/>
    <property type="project" value="InterPro"/>
</dbReference>
<dbReference type="Pfam" id="PF00067">
    <property type="entry name" value="p450"/>
    <property type="match status" value="1"/>
</dbReference>
<protein>
    <submittedName>
        <fullName evidence="3">Cytochrome P450</fullName>
    </submittedName>
</protein>
<dbReference type="Gene3D" id="1.10.630.10">
    <property type="entry name" value="Cytochrome P450"/>
    <property type="match status" value="1"/>
</dbReference>
<organism evidence="3 4">
    <name type="scientific">Viridothelium virens</name>
    <name type="common">Speckled blister lichen</name>
    <name type="synonym">Trypethelium virens</name>
    <dbReference type="NCBI Taxonomy" id="1048519"/>
    <lineage>
        <taxon>Eukaryota</taxon>
        <taxon>Fungi</taxon>
        <taxon>Dikarya</taxon>
        <taxon>Ascomycota</taxon>
        <taxon>Pezizomycotina</taxon>
        <taxon>Dothideomycetes</taxon>
        <taxon>Dothideomycetes incertae sedis</taxon>
        <taxon>Trypetheliales</taxon>
        <taxon>Trypetheliaceae</taxon>
        <taxon>Viridothelium</taxon>
    </lineage>
</organism>
<proteinExistence type="inferred from homology"/>
<dbReference type="InterPro" id="IPR050121">
    <property type="entry name" value="Cytochrome_P450_monoxygenase"/>
</dbReference>
<dbReference type="AlphaFoldDB" id="A0A6A6HCP4"/>
<gene>
    <name evidence="3" type="ORF">EV356DRAFT_514362</name>
</gene>
<evidence type="ECO:0000256" key="2">
    <source>
        <dbReference type="PIRSR" id="PIRSR602401-1"/>
    </source>
</evidence>
<evidence type="ECO:0000313" key="3">
    <source>
        <dbReference type="EMBL" id="KAF2235270.1"/>
    </source>
</evidence>
<dbReference type="GO" id="GO:0016705">
    <property type="term" value="F:oxidoreductase activity, acting on paired donors, with incorporation or reduction of molecular oxygen"/>
    <property type="evidence" value="ECO:0007669"/>
    <property type="project" value="InterPro"/>
</dbReference>
<sequence length="417" mass="47567">MVPWEGGWTTATVIDKTLHRQMRSTVRTSLSASALKDFEPVVFRVFERYLKKLCASPRTSTGWTEPLNMRESNPLWGLETMGEFGSGVQLGLLDRPDAHYVIEILHLHTVALGVFEQWPILKGLGFKHLFSWAMAGLFLFKMRFNNWYINFIQDALSRNQHKASGVFAHLIQAGVGEISIPGHNRSQMIADGSFMTFTSSDGLSATLSGIQHYLGHDERIYQKLQEEILSHFPHKERIEFGPELSACTYLSACINEVWRMIPPVLGVHWREAEVPVRIGGFPIPAGCDVGFSIYALFKRPDIFRDPHKFWPERWIPGVLPEEEFTFARKMFNPFLTGPRACLGRGTATLTTSVAVANFVKGYEWRLAKEKTCLCDMCTRKDENASSELMLETHFSMPMWREGPWIQLRERSWESSGT</sequence>
<dbReference type="PANTHER" id="PTHR24305">
    <property type="entry name" value="CYTOCHROME P450"/>
    <property type="match status" value="1"/>
</dbReference>
<dbReference type="InterPro" id="IPR001128">
    <property type="entry name" value="Cyt_P450"/>
</dbReference>
<keyword evidence="4" id="KW-1185">Reference proteome</keyword>
<dbReference type="SUPFAM" id="SSF48264">
    <property type="entry name" value="Cytochrome P450"/>
    <property type="match status" value="1"/>
</dbReference>
<keyword evidence="2" id="KW-0408">Iron</keyword>
<dbReference type="InterPro" id="IPR002401">
    <property type="entry name" value="Cyt_P450_E_grp-I"/>
</dbReference>
<comment type="similarity">
    <text evidence="1">Belongs to the cytochrome P450 family.</text>
</comment>
<feature type="binding site" description="axial binding residue" evidence="2">
    <location>
        <position position="341"/>
    </location>
    <ligand>
        <name>heme</name>
        <dbReference type="ChEBI" id="CHEBI:30413"/>
    </ligand>
    <ligandPart>
        <name>Fe</name>
        <dbReference type="ChEBI" id="CHEBI:18248"/>
    </ligandPart>
</feature>
<reference evidence="3" key="1">
    <citation type="journal article" date="2020" name="Stud. Mycol.">
        <title>101 Dothideomycetes genomes: a test case for predicting lifestyles and emergence of pathogens.</title>
        <authorList>
            <person name="Haridas S."/>
            <person name="Albert R."/>
            <person name="Binder M."/>
            <person name="Bloem J."/>
            <person name="Labutti K."/>
            <person name="Salamov A."/>
            <person name="Andreopoulos B."/>
            <person name="Baker S."/>
            <person name="Barry K."/>
            <person name="Bills G."/>
            <person name="Bluhm B."/>
            <person name="Cannon C."/>
            <person name="Castanera R."/>
            <person name="Culley D."/>
            <person name="Daum C."/>
            <person name="Ezra D."/>
            <person name="Gonzalez J."/>
            <person name="Henrissat B."/>
            <person name="Kuo A."/>
            <person name="Liang C."/>
            <person name="Lipzen A."/>
            <person name="Lutzoni F."/>
            <person name="Magnuson J."/>
            <person name="Mondo S."/>
            <person name="Nolan M."/>
            <person name="Ohm R."/>
            <person name="Pangilinan J."/>
            <person name="Park H.-J."/>
            <person name="Ramirez L."/>
            <person name="Alfaro M."/>
            <person name="Sun H."/>
            <person name="Tritt A."/>
            <person name="Yoshinaga Y."/>
            <person name="Zwiers L.-H."/>
            <person name="Turgeon B."/>
            <person name="Goodwin S."/>
            <person name="Spatafora J."/>
            <person name="Crous P."/>
            <person name="Grigoriev I."/>
        </authorList>
    </citation>
    <scope>NUCLEOTIDE SEQUENCE</scope>
    <source>
        <strain evidence="3">Tuck. ex Michener</strain>
    </source>
</reference>
<dbReference type="OrthoDB" id="1470350at2759"/>